<dbReference type="Proteomes" id="UP000193466">
    <property type="component" value="Unassembled WGS sequence"/>
</dbReference>
<feature type="region of interest" description="Disordered" evidence="1">
    <location>
        <begin position="107"/>
        <end position="134"/>
    </location>
</feature>
<name>A0ABX3WB36_9NEIS</name>
<reference evidence="2 3" key="1">
    <citation type="submission" date="2017-01" db="EMBL/GenBank/DDBJ databases">
        <authorList>
            <person name="Wolfgang W.J."/>
            <person name="Cole J."/>
            <person name="Wroblewski D."/>
            <person name="Mcginnis J."/>
            <person name="Musser K.A."/>
        </authorList>
    </citation>
    <scope>NUCLEOTIDE SEQUENCE [LARGE SCALE GENOMIC DNA]</scope>
    <source>
        <strain evidence="2 3">DSM 21643</strain>
    </source>
</reference>
<evidence type="ECO:0000313" key="3">
    <source>
        <dbReference type="Proteomes" id="UP000193466"/>
    </source>
</evidence>
<evidence type="ECO:0000256" key="1">
    <source>
        <dbReference type="SAM" id="MobiDB-lite"/>
    </source>
</evidence>
<proteinExistence type="predicted"/>
<organism evidence="2 3">
    <name type="scientific">Neisseria zoodegmatis</name>
    <dbReference type="NCBI Taxonomy" id="326523"/>
    <lineage>
        <taxon>Bacteria</taxon>
        <taxon>Pseudomonadati</taxon>
        <taxon>Pseudomonadota</taxon>
        <taxon>Betaproteobacteria</taxon>
        <taxon>Neisseriales</taxon>
        <taxon>Neisseriaceae</taxon>
        <taxon>Neisseria</taxon>
    </lineage>
</organism>
<evidence type="ECO:0000313" key="2">
    <source>
        <dbReference type="EMBL" id="OSI06659.1"/>
    </source>
</evidence>
<keyword evidence="3" id="KW-1185">Reference proteome</keyword>
<sequence length="134" mass="14707">HMEAGEVPAQHVLEKSKPATEQEGVDLSRKTTRRSHRAAEEAKAVYGKCVEKFRAIPHKHCRKLDATTGTRKEQLEDDESINELPIVASAPKAALKADVAAEEEFQEVGDGVEAVESTEEQDTPIRALKAQPLP</sequence>
<feature type="non-terminal residue" evidence="2">
    <location>
        <position position="134"/>
    </location>
</feature>
<feature type="non-terminal residue" evidence="2">
    <location>
        <position position="1"/>
    </location>
</feature>
<gene>
    <name evidence="2" type="ORF">BWD10_12290</name>
</gene>
<feature type="region of interest" description="Disordered" evidence="1">
    <location>
        <begin position="1"/>
        <end position="39"/>
    </location>
</feature>
<comment type="caution">
    <text evidence="2">The sequence shown here is derived from an EMBL/GenBank/DDBJ whole genome shotgun (WGS) entry which is preliminary data.</text>
</comment>
<protein>
    <submittedName>
        <fullName evidence="2">Uncharacterized protein</fullName>
    </submittedName>
</protein>
<accession>A0ABX3WB36</accession>
<dbReference type="EMBL" id="MTBM01000072">
    <property type="protein sequence ID" value="OSI06659.1"/>
    <property type="molecule type" value="Genomic_DNA"/>
</dbReference>